<reference evidence="2" key="2">
    <citation type="submission" date="2022-06" db="UniProtKB">
        <authorList>
            <consortium name="EnsemblMetazoa"/>
        </authorList>
    </citation>
    <scope>IDENTIFICATION</scope>
    <source>
        <strain evidence="2">PS312</strain>
    </source>
</reference>
<reference evidence="3" key="1">
    <citation type="journal article" date="2008" name="Nat. Genet.">
        <title>The Pristionchus pacificus genome provides a unique perspective on nematode lifestyle and parasitism.</title>
        <authorList>
            <person name="Dieterich C."/>
            <person name="Clifton S.W."/>
            <person name="Schuster L.N."/>
            <person name="Chinwalla A."/>
            <person name="Delehaunty K."/>
            <person name="Dinkelacker I."/>
            <person name="Fulton L."/>
            <person name="Fulton R."/>
            <person name="Godfrey J."/>
            <person name="Minx P."/>
            <person name="Mitreva M."/>
            <person name="Roeseler W."/>
            <person name="Tian H."/>
            <person name="Witte H."/>
            <person name="Yang S.P."/>
            <person name="Wilson R.K."/>
            <person name="Sommer R.J."/>
        </authorList>
    </citation>
    <scope>NUCLEOTIDE SEQUENCE [LARGE SCALE GENOMIC DNA]</scope>
    <source>
        <strain evidence="3">PS312</strain>
    </source>
</reference>
<name>A0A2A6BCK5_PRIPA</name>
<accession>A0A8R1V366</accession>
<organism evidence="2 3">
    <name type="scientific">Pristionchus pacificus</name>
    <name type="common">Parasitic nematode worm</name>
    <dbReference type="NCBI Taxonomy" id="54126"/>
    <lineage>
        <taxon>Eukaryota</taxon>
        <taxon>Metazoa</taxon>
        <taxon>Ecdysozoa</taxon>
        <taxon>Nematoda</taxon>
        <taxon>Chromadorea</taxon>
        <taxon>Rhabditida</taxon>
        <taxon>Rhabditina</taxon>
        <taxon>Diplogasteromorpha</taxon>
        <taxon>Diplogasteroidea</taxon>
        <taxon>Neodiplogasteridae</taxon>
        <taxon>Pristionchus</taxon>
    </lineage>
</organism>
<gene>
    <name evidence="2" type="primary">WBGene00283417</name>
</gene>
<keyword evidence="3" id="KW-1185">Reference proteome</keyword>
<evidence type="ECO:0000256" key="1">
    <source>
        <dbReference type="SAM" id="MobiDB-lite"/>
    </source>
</evidence>
<protein>
    <submittedName>
        <fullName evidence="2">Uncharacterized protein</fullName>
    </submittedName>
</protein>
<dbReference type="EnsemblMetazoa" id="PPA45048.1">
    <property type="protein sequence ID" value="PPA45048.1"/>
    <property type="gene ID" value="WBGene00283417"/>
</dbReference>
<sequence>MAKLSRFPKEGGMRKPEKKPKGAELPWPAGYDHSRAGRTEDKENSYAKIRSKYDTLPDG</sequence>
<feature type="compositionally biased region" description="Basic and acidic residues" evidence="1">
    <location>
        <begin position="32"/>
        <end position="59"/>
    </location>
</feature>
<dbReference type="Proteomes" id="UP000005239">
    <property type="component" value="Unassembled WGS sequence"/>
</dbReference>
<proteinExistence type="predicted"/>
<dbReference type="AlphaFoldDB" id="A0A2A6BCK5"/>
<feature type="compositionally biased region" description="Basic and acidic residues" evidence="1">
    <location>
        <begin position="7"/>
        <end position="22"/>
    </location>
</feature>
<accession>A0A2A6BCK5</accession>
<evidence type="ECO:0000313" key="3">
    <source>
        <dbReference type="Proteomes" id="UP000005239"/>
    </source>
</evidence>
<feature type="region of interest" description="Disordered" evidence="1">
    <location>
        <begin position="1"/>
        <end position="59"/>
    </location>
</feature>
<evidence type="ECO:0000313" key="2">
    <source>
        <dbReference type="EnsemblMetazoa" id="PPA45048.1"/>
    </source>
</evidence>